<reference evidence="5" key="1">
    <citation type="submission" date="2017-12" db="EMBL/GenBank/DDBJ databases">
        <authorList>
            <person name="Barbosa P."/>
            <person name="Usie A."/>
            <person name="Ramos A.M."/>
        </authorList>
    </citation>
    <scope>NUCLEOTIDE SEQUENCE</scope>
    <source>
        <strain evidence="5">HL8</strain>
        <tissue evidence="5">Leaves</tissue>
    </source>
</reference>
<dbReference type="PROSITE" id="PS00996">
    <property type="entry name" value="RIBOSOMAL_S21E"/>
    <property type="match status" value="1"/>
</dbReference>
<accession>A0AAW0KUY1</accession>
<reference evidence="5 6" key="2">
    <citation type="journal article" date="2018" name="Sci. Data">
        <title>The draft genome sequence of cork oak.</title>
        <authorList>
            <person name="Ramos A.M."/>
            <person name="Usie A."/>
            <person name="Barbosa P."/>
            <person name="Barros P.M."/>
            <person name="Capote T."/>
            <person name="Chaves I."/>
            <person name="Simoes F."/>
            <person name="Abreu I."/>
            <person name="Carrasquinho I."/>
            <person name="Faro C."/>
            <person name="Guimaraes J.B."/>
            <person name="Mendonca D."/>
            <person name="Nobrega F."/>
            <person name="Rodrigues L."/>
            <person name="Saibo N.J.M."/>
            <person name="Varela M.C."/>
            <person name="Egas C."/>
            <person name="Matos J."/>
            <person name="Miguel C.M."/>
            <person name="Oliveira M.M."/>
            <person name="Ricardo C.P."/>
            <person name="Goncalves S."/>
        </authorList>
    </citation>
    <scope>NUCLEOTIDE SEQUENCE [LARGE SCALE GENOMIC DNA]</scope>
    <source>
        <strain evidence="6">cv. HL8</strain>
        <strain evidence="5">HL8</strain>
    </source>
</reference>
<keyword evidence="2 5" id="KW-0689">Ribosomal protein</keyword>
<dbReference type="PANTHER" id="PTHR10442">
    <property type="entry name" value="40S RIBOSOMAL PROTEIN S21"/>
    <property type="match status" value="1"/>
</dbReference>
<dbReference type="InterPro" id="IPR038579">
    <property type="entry name" value="Ribosomal_eS21_sf"/>
</dbReference>
<evidence type="ECO:0000313" key="4">
    <source>
        <dbReference type="EMBL" id="KAK7812687.1"/>
    </source>
</evidence>
<name>A0AAW0KUY1_QUESU</name>
<dbReference type="GO" id="GO:0003735">
    <property type="term" value="F:structural constituent of ribosome"/>
    <property type="evidence" value="ECO:0007669"/>
    <property type="project" value="InterPro"/>
</dbReference>
<dbReference type="GO" id="GO:0006412">
    <property type="term" value="P:translation"/>
    <property type="evidence" value="ECO:0007669"/>
    <property type="project" value="InterPro"/>
</dbReference>
<evidence type="ECO:0000256" key="2">
    <source>
        <dbReference type="ARBA" id="ARBA00022980"/>
    </source>
</evidence>
<protein>
    <submittedName>
        <fullName evidence="5">40s ribosomal protein s21-2</fullName>
    </submittedName>
</protein>
<sequence length="144" mass="16248">MQNEEGVITELYIPRKCSATNRLITAKDHASVQINVGHLDENGVYNGHFSTFALCGYVRAQLRSVGTDLLVFVLLNGSCSGIGCNLILEMQTVGWTVSGRRRKPKSDNSRTRDSRSKRERLKFAFVCEILLREKTMLSVDVEYF</sequence>
<dbReference type="GO" id="GO:1990904">
    <property type="term" value="C:ribonucleoprotein complex"/>
    <property type="evidence" value="ECO:0007669"/>
    <property type="project" value="UniProtKB-KW"/>
</dbReference>
<dbReference type="EMBL" id="PKMF04001439">
    <property type="protein sequence ID" value="KAK7812687.1"/>
    <property type="molecule type" value="Genomic_DNA"/>
</dbReference>
<comment type="similarity">
    <text evidence="1">Belongs to the eukaryotic ribosomal protein eS21 family.</text>
</comment>
<gene>
    <name evidence="5" type="primary">RPS21C_0</name>
    <name evidence="4" type="synonym">RPS21C_1</name>
    <name evidence="4" type="ORF">CFP56_007230</name>
    <name evidence="5" type="ORF">CFP56_014076</name>
</gene>
<evidence type="ECO:0000256" key="3">
    <source>
        <dbReference type="ARBA" id="ARBA00023274"/>
    </source>
</evidence>
<reference evidence="5" key="3">
    <citation type="submission" date="2023-07" db="EMBL/GenBank/DDBJ databases">
        <title>An improved reference 1 genome and first organelle genomes of Quercus suber.</title>
        <authorList>
            <consortium name="Genosuber Consortium"/>
            <person name="Usie A."/>
            <person name="Serra O."/>
            <person name="Barros P."/>
        </authorList>
    </citation>
    <scope>NUCLEOTIDE SEQUENCE</scope>
    <source>
        <strain evidence="5">HL8</strain>
        <tissue evidence="5">Leaves</tissue>
    </source>
</reference>
<evidence type="ECO:0000313" key="5">
    <source>
        <dbReference type="EMBL" id="KAK7842354.1"/>
    </source>
</evidence>
<dbReference type="Proteomes" id="UP000237347">
    <property type="component" value="Unassembled WGS sequence"/>
</dbReference>
<dbReference type="EMBL" id="PKMF04000222">
    <property type="protein sequence ID" value="KAK7842354.1"/>
    <property type="molecule type" value="Genomic_DNA"/>
</dbReference>
<dbReference type="GO" id="GO:0005840">
    <property type="term" value="C:ribosome"/>
    <property type="evidence" value="ECO:0007669"/>
    <property type="project" value="UniProtKB-KW"/>
</dbReference>
<dbReference type="InterPro" id="IPR018279">
    <property type="entry name" value="Ribosomal_eS21_CS"/>
</dbReference>
<dbReference type="InterPro" id="IPR001931">
    <property type="entry name" value="Ribosomal_eS21"/>
</dbReference>
<keyword evidence="3" id="KW-0687">Ribonucleoprotein</keyword>
<organism evidence="5 6">
    <name type="scientific">Quercus suber</name>
    <name type="common">Cork oak</name>
    <dbReference type="NCBI Taxonomy" id="58331"/>
    <lineage>
        <taxon>Eukaryota</taxon>
        <taxon>Viridiplantae</taxon>
        <taxon>Streptophyta</taxon>
        <taxon>Embryophyta</taxon>
        <taxon>Tracheophyta</taxon>
        <taxon>Spermatophyta</taxon>
        <taxon>Magnoliopsida</taxon>
        <taxon>eudicotyledons</taxon>
        <taxon>Gunneridae</taxon>
        <taxon>Pentapetalae</taxon>
        <taxon>rosids</taxon>
        <taxon>fabids</taxon>
        <taxon>Fagales</taxon>
        <taxon>Fagaceae</taxon>
        <taxon>Quercus</taxon>
    </lineage>
</organism>
<keyword evidence="6" id="KW-1185">Reference proteome</keyword>
<evidence type="ECO:0000313" key="6">
    <source>
        <dbReference type="Proteomes" id="UP000237347"/>
    </source>
</evidence>
<proteinExistence type="inferred from homology"/>
<dbReference type="GO" id="GO:0005829">
    <property type="term" value="C:cytosol"/>
    <property type="evidence" value="ECO:0007669"/>
    <property type="project" value="UniProtKB-ARBA"/>
</dbReference>
<dbReference type="Pfam" id="PF01249">
    <property type="entry name" value="Ribosomal_S21e"/>
    <property type="match status" value="1"/>
</dbReference>
<comment type="caution">
    <text evidence="5">The sequence shown here is derived from an EMBL/GenBank/DDBJ whole genome shotgun (WGS) entry which is preliminary data.</text>
</comment>
<dbReference type="AlphaFoldDB" id="A0AAW0KUY1"/>
<evidence type="ECO:0000256" key="1">
    <source>
        <dbReference type="ARBA" id="ARBA00010228"/>
    </source>
</evidence>
<dbReference type="Gene3D" id="3.30.1230.20">
    <property type="match status" value="1"/>
</dbReference>